<dbReference type="InterPro" id="IPR036312">
    <property type="entry name" value="Bifun_inhib/LTP/seed_sf"/>
</dbReference>
<dbReference type="AlphaFoldDB" id="A0AAV3R1S8"/>
<accession>A0AAV3R1S8</accession>
<dbReference type="Proteomes" id="UP001454036">
    <property type="component" value="Unassembled WGS sequence"/>
</dbReference>
<organism evidence="3 4">
    <name type="scientific">Lithospermum erythrorhizon</name>
    <name type="common">Purple gromwell</name>
    <name type="synonym">Lithospermum officinale var. erythrorhizon</name>
    <dbReference type="NCBI Taxonomy" id="34254"/>
    <lineage>
        <taxon>Eukaryota</taxon>
        <taxon>Viridiplantae</taxon>
        <taxon>Streptophyta</taxon>
        <taxon>Embryophyta</taxon>
        <taxon>Tracheophyta</taxon>
        <taxon>Spermatophyta</taxon>
        <taxon>Magnoliopsida</taxon>
        <taxon>eudicotyledons</taxon>
        <taxon>Gunneridae</taxon>
        <taxon>Pentapetalae</taxon>
        <taxon>asterids</taxon>
        <taxon>lamiids</taxon>
        <taxon>Boraginales</taxon>
        <taxon>Boraginaceae</taxon>
        <taxon>Boraginoideae</taxon>
        <taxon>Lithospermeae</taxon>
        <taxon>Lithospermum</taxon>
    </lineage>
</organism>
<evidence type="ECO:0000313" key="4">
    <source>
        <dbReference type="Proteomes" id="UP001454036"/>
    </source>
</evidence>
<dbReference type="CDD" id="cd00010">
    <property type="entry name" value="AAI_LTSS"/>
    <property type="match status" value="1"/>
</dbReference>
<proteinExistence type="predicted"/>
<name>A0AAV3R1S8_LITER</name>
<evidence type="ECO:0000313" key="3">
    <source>
        <dbReference type="EMBL" id="GAA0169824.1"/>
    </source>
</evidence>
<dbReference type="InterPro" id="IPR053353">
    <property type="entry name" value="Plant_LTP_GPI-anchored"/>
</dbReference>
<comment type="caution">
    <text evidence="3">The sequence shown here is derived from an EMBL/GenBank/DDBJ whole genome shotgun (WGS) entry which is preliminary data.</text>
</comment>
<dbReference type="EMBL" id="BAABME010040016">
    <property type="protein sequence ID" value="GAA0169824.1"/>
    <property type="molecule type" value="Genomic_DNA"/>
</dbReference>
<dbReference type="Pfam" id="PF14368">
    <property type="entry name" value="LTP_2"/>
    <property type="match status" value="1"/>
</dbReference>
<sequence length="147" mass="16442">MKQHNILMLLLVLVLVILTVSSCSDELVRFSVCLPFVSASPNNLTDTPPLQCCAEFSSAQSLCLCYLLRPPPILAFPINSSRFFQLPSLCPNASIPHFSLDSLCSGDSVHSIFCIIIIPLIQFLHNYYSVAQMQNRNQTGVTFYWEI</sequence>
<dbReference type="InterPro" id="IPR016140">
    <property type="entry name" value="Bifunc_inhib/LTP/seed_store"/>
</dbReference>
<protein>
    <recommendedName>
        <fullName evidence="2">Bifunctional inhibitor/plant lipid transfer protein/seed storage helical domain-containing protein</fullName>
    </recommendedName>
</protein>
<dbReference type="PROSITE" id="PS51257">
    <property type="entry name" value="PROKAR_LIPOPROTEIN"/>
    <property type="match status" value="1"/>
</dbReference>
<feature type="signal peptide" evidence="1">
    <location>
        <begin position="1"/>
        <end position="23"/>
    </location>
</feature>
<feature type="chain" id="PRO_5043528446" description="Bifunctional inhibitor/plant lipid transfer protein/seed storage helical domain-containing protein" evidence="1">
    <location>
        <begin position="24"/>
        <end position="147"/>
    </location>
</feature>
<feature type="domain" description="Bifunctional inhibitor/plant lipid transfer protein/seed storage helical" evidence="2">
    <location>
        <begin position="21"/>
        <end position="93"/>
    </location>
</feature>
<dbReference type="PANTHER" id="PTHR35747">
    <property type="entry name" value="BIFUNCTIONAL INHIBITOR/LIPID-TRANSFER PROTEIN/SEED STORAGE 2S ALBUMIN SUPERFAMILY PROTEIN"/>
    <property type="match status" value="1"/>
</dbReference>
<dbReference type="Gene3D" id="1.10.110.10">
    <property type="entry name" value="Plant lipid-transfer and hydrophobic proteins"/>
    <property type="match status" value="1"/>
</dbReference>
<evidence type="ECO:0000256" key="1">
    <source>
        <dbReference type="SAM" id="SignalP"/>
    </source>
</evidence>
<keyword evidence="1" id="KW-0732">Signal</keyword>
<dbReference type="PANTHER" id="PTHR35747:SF2">
    <property type="entry name" value="NON-SPECIFIC LIPID TRANSFER PROTEIN GPI-ANCHORED 25"/>
    <property type="match status" value="1"/>
</dbReference>
<evidence type="ECO:0000259" key="2">
    <source>
        <dbReference type="Pfam" id="PF14368"/>
    </source>
</evidence>
<keyword evidence="4" id="KW-1185">Reference proteome</keyword>
<dbReference type="SUPFAM" id="SSF47699">
    <property type="entry name" value="Bifunctional inhibitor/lipid-transfer protein/seed storage 2S albumin"/>
    <property type="match status" value="1"/>
</dbReference>
<reference evidence="3 4" key="1">
    <citation type="submission" date="2024-01" db="EMBL/GenBank/DDBJ databases">
        <title>The complete chloroplast genome sequence of Lithospermum erythrorhizon: insights into the phylogenetic relationship among Boraginaceae species and the maternal lineages of purple gromwells.</title>
        <authorList>
            <person name="Okada T."/>
            <person name="Watanabe K."/>
        </authorList>
    </citation>
    <scope>NUCLEOTIDE SEQUENCE [LARGE SCALE GENOMIC DNA]</scope>
</reference>
<gene>
    <name evidence="3" type="ORF">LIER_43863</name>
</gene>